<name>A0A917ECI3_9SPHN</name>
<keyword evidence="3" id="KW-1185">Reference proteome</keyword>
<dbReference type="Proteomes" id="UP000635071">
    <property type="component" value="Unassembled WGS sequence"/>
</dbReference>
<organism evidence="2 3">
    <name type="scientific">Sandarakinorhabdus glacialis</name>
    <dbReference type="NCBI Taxonomy" id="1614636"/>
    <lineage>
        <taxon>Bacteria</taxon>
        <taxon>Pseudomonadati</taxon>
        <taxon>Pseudomonadota</taxon>
        <taxon>Alphaproteobacteria</taxon>
        <taxon>Sphingomonadales</taxon>
        <taxon>Sphingosinicellaceae</taxon>
        <taxon>Sandarakinorhabdus</taxon>
    </lineage>
</organism>
<gene>
    <name evidence="2" type="ORF">GCM10011529_27380</name>
</gene>
<feature type="transmembrane region" description="Helical" evidence="1">
    <location>
        <begin position="170"/>
        <end position="191"/>
    </location>
</feature>
<keyword evidence="1" id="KW-0472">Membrane</keyword>
<evidence type="ECO:0000313" key="2">
    <source>
        <dbReference type="EMBL" id="GGE19364.1"/>
    </source>
</evidence>
<dbReference type="EMBL" id="BMJM01000012">
    <property type="protein sequence ID" value="GGE19364.1"/>
    <property type="molecule type" value="Genomic_DNA"/>
</dbReference>
<feature type="transmembrane region" description="Helical" evidence="1">
    <location>
        <begin position="71"/>
        <end position="91"/>
    </location>
</feature>
<proteinExistence type="predicted"/>
<dbReference type="InterPro" id="IPR018692">
    <property type="entry name" value="DUF2189"/>
</dbReference>
<evidence type="ECO:0000256" key="1">
    <source>
        <dbReference type="SAM" id="Phobius"/>
    </source>
</evidence>
<dbReference type="Pfam" id="PF09955">
    <property type="entry name" value="DUF2189"/>
    <property type="match status" value="1"/>
</dbReference>
<feature type="transmembrane region" description="Helical" evidence="1">
    <location>
        <begin position="120"/>
        <end position="142"/>
    </location>
</feature>
<comment type="caution">
    <text evidence="2">The sequence shown here is derived from an EMBL/GenBank/DDBJ whole genome shotgun (WGS) entry which is preliminary data.</text>
</comment>
<keyword evidence="1" id="KW-0812">Transmembrane</keyword>
<evidence type="ECO:0008006" key="4">
    <source>
        <dbReference type="Google" id="ProtNLM"/>
    </source>
</evidence>
<dbReference type="AlphaFoldDB" id="A0A917ECI3"/>
<reference evidence="2" key="2">
    <citation type="submission" date="2020-09" db="EMBL/GenBank/DDBJ databases">
        <authorList>
            <person name="Sun Q."/>
            <person name="Zhou Y."/>
        </authorList>
    </citation>
    <scope>NUCLEOTIDE SEQUENCE</scope>
    <source>
        <strain evidence="2">CGMCC 1.15519</strain>
    </source>
</reference>
<evidence type="ECO:0000313" key="3">
    <source>
        <dbReference type="Proteomes" id="UP000635071"/>
    </source>
</evidence>
<feature type="transmembrane region" description="Helical" evidence="1">
    <location>
        <begin position="45"/>
        <end position="65"/>
    </location>
</feature>
<sequence length="264" mass="28766">MPTIQQSLPLSAPDGIPEIRRITSGDLDWALREGWKDFQEKRGDLVVIGLLYPVICIAAAVITLNDPLLPLFFPLVAGLSIAGPAVASGFYELARRREEGRESSWLHFLDPFKGRSRLPLAFLTIGLGILFLGWLMAAYAIYEVTFGAKGPMQVIDFFARLFTTRAGWELIIFGNLAGLGFAIVTLVFAIVSFPMVVDKSVDASLAVRTSLAAARRNPGAVMGWGLRVAALLVLGAIPLAIGLAIVLPWLGYSTWHLYTKLVVR</sequence>
<protein>
    <recommendedName>
        <fullName evidence="4">DUF2189 domain-containing protein</fullName>
    </recommendedName>
</protein>
<accession>A0A917ECI3</accession>
<reference evidence="2" key="1">
    <citation type="journal article" date="2014" name="Int. J. Syst. Evol. Microbiol.">
        <title>Complete genome sequence of Corynebacterium casei LMG S-19264T (=DSM 44701T), isolated from a smear-ripened cheese.</title>
        <authorList>
            <consortium name="US DOE Joint Genome Institute (JGI-PGF)"/>
            <person name="Walter F."/>
            <person name="Albersmeier A."/>
            <person name="Kalinowski J."/>
            <person name="Ruckert C."/>
        </authorList>
    </citation>
    <scope>NUCLEOTIDE SEQUENCE</scope>
    <source>
        <strain evidence="2">CGMCC 1.15519</strain>
    </source>
</reference>
<feature type="transmembrane region" description="Helical" evidence="1">
    <location>
        <begin position="224"/>
        <end position="250"/>
    </location>
</feature>
<keyword evidence="1" id="KW-1133">Transmembrane helix</keyword>